<evidence type="ECO:0000313" key="2">
    <source>
        <dbReference type="EMBL" id="CAE0243629.1"/>
    </source>
</evidence>
<sequence length="496" mass="57036">MEKVERARALHDKLRVQGRAATVIQRLVRGFLSRRASSRWKWASMVILRNIWKVIVGARIRRKRKAITVMKSFFHTCKETKKFEKLLLTLRMTVVKVQRWVRKVISTKKEQKATVREIYRQIENGIIEKESHVELKTRRKWLRDMKIFQDDLPDEEKKHSPRPGWSVAYHPPPSELETKNKESSLRRVQRQRAHGLPLSRVMERVAPVGKVEERYRVVGDKREQILSQLLSLAQNAYDEHVFKYKSELGIWAERNRYRATCKKLLSWTGIDFDALQRQEVEKRREQEEEKMKKEKEQYGKSDGGGKEKKREGLTFSVRAGKIDRDRARPTSGGGTASRKSPSTAELQTRLGRPPPIVTKSPSPAKQKGSGKALVPLRIAHDSPSLYTSSPHNSTSSPVVSGRSRSPGREQSPSTQVGGGVTSRAKGEGVMTGESADKQVQSVTYYVLYEKNEAIFPPFCPSFREVAEKVISKQVVRKMWEKAMDDMEVKLYSRMKV</sequence>
<feature type="compositionally biased region" description="Polar residues" evidence="1">
    <location>
        <begin position="337"/>
        <end position="346"/>
    </location>
</feature>
<accession>A0A7S3D1V1</accession>
<feature type="region of interest" description="Disordered" evidence="1">
    <location>
        <begin position="283"/>
        <end position="434"/>
    </location>
</feature>
<feature type="compositionally biased region" description="Low complexity" evidence="1">
    <location>
        <begin position="395"/>
        <end position="404"/>
    </location>
</feature>
<feature type="region of interest" description="Disordered" evidence="1">
    <location>
        <begin position="152"/>
        <end position="184"/>
    </location>
</feature>
<dbReference type="EMBL" id="HBIB01009252">
    <property type="protein sequence ID" value="CAE0243629.1"/>
    <property type="molecule type" value="Transcribed_RNA"/>
</dbReference>
<protein>
    <submittedName>
        <fullName evidence="2">Uncharacterized protein</fullName>
    </submittedName>
</protein>
<dbReference type="AlphaFoldDB" id="A0A7S3D1V1"/>
<name>A0A7S3D1V1_9EUKA</name>
<evidence type="ECO:0000256" key="1">
    <source>
        <dbReference type="SAM" id="MobiDB-lite"/>
    </source>
</evidence>
<feature type="compositionally biased region" description="Basic and acidic residues" evidence="1">
    <location>
        <begin position="283"/>
        <end position="312"/>
    </location>
</feature>
<organism evidence="2">
    <name type="scientific">Palpitomonas bilix</name>
    <dbReference type="NCBI Taxonomy" id="652834"/>
    <lineage>
        <taxon>Eukaryota</taxon>
        <taxon>Eukaryota incertae sedis</taxon>
    </lineage>
</organism>
<dbReference type="PROSITE" id="PS50096">
    <property type="entry name" value="IQ"/>
    <property type="match status" value="1"/>
</dbReference>
<dbReference type="InterPro" id="IPR000048">
    <property type="entry name" value="IQ_motif_EF-hand-BS"/>
</dbReference>
<gene>
    <name evidence="2" type="ORF">PBIL07802_LOCUS5798</name>
</gene>
<proteinExistence type="predicted"/>
<feature type="compositionally biased region" description="Polar residues" evidence="1">
    <location>
        <begin position="384"/>
        <end position="394"/>
    </location>
</feature>
<dbReference type="Pfam" id="PF00612">
    <property type="entry name" value="IQ"/>
    <property type="match status" value="1"/>
</dbReference>
<reference evidence="2" key="1">
    <citation type="submission" date="2021-01" db="EMBL/GenBank/DDBJ databases">
        <authorList>
            <person name="Corre E."/>
            <person name="Pelletier E."/>
            <person name="Niang G."/>
            <person name="Scheremetjew M."/>
            <person name="Finn R."/>
            <person name="Kale V."/>
            <person name="Holt S."/>
            <person name="Cochrane G."/>
            <person name="Meng A."/>
            <person name="Brown T."/>
            <person name="Cohen L."/>
        </authorList>
    </citation>
    <scope>NUCLEOTIDE SEQUENCE</scope>
    <source>
        <strain evidence="2">NIES-2562</strain>
    </source>
</reference>